<proteinExistence type="predicted"/>
<feature type="compositionally biased region" description="Low complexity" evidence="1">
    <location>
        <begin position="398"/>
        <end position="407"/>
    </location>
</feature>
<feature type="region of interest" description="Disordered" evidence="1">
    <location>
        <begin position="747"/>
        <end position="773"/>
    </location>
</feature>
<dbReference type="Proteomes" id="UP000002630">
    <property type="component" value="Unassembled WGS sequence"/>
</dbReference>
<reference evidence="2 3" key="1">
    <citation type="journal article" date="2010" name="Nature">
        <title>The Ectocarpus genome and the independent evolution of multicellularity in brown algae.</title>
        <authorList>
            <person name="Cock J.M."/>
            <person name="Sterck L."/>
            <person name="Rouze P."/>
            <person name="Scornet D."/>
            <person name="Allen A.E."/>
            <person name="Amoutzias G."/>
            <person name="Anthouard V."/>
            <person name="Artiguenave F."/>
            <person name="Aury J.M."/>
            <person name="Badger J.H."/>
            <person name="Beszteri B."/>
            <person name="Billiau K."/>
            <person name="Bonnet E."/>
            <person name="Bothwell J.H."/>
            <person name="Bowler C."/>
            <person name="Boyen C."/>
            <person name="Brownlee C."/>
            <person name="Carrano C.J."/>
            <person name="Charrier B."/>
            <person name="Cho G.Y."/>
            <person name="Coelho S.M."/>
            <person name="Collen J."/>
            <person name="Corre E."/>
            <person name="Da Silva C."/>
            <person name="Delage L."/>
            <person name="Delaroque N."/>
            <person name="Dittami S.M."/>
            <person name="Doulbeau S."/>
            <person name="Elias M."/>
            <person name="Farnham G."/>
            <person name="Gachon C.M."/>
            <person name="Gschloessl B."/>
            <person name="Heesch S."/>
            <person name="Jabbari K."/>
            <person name="Jubin C."/>
            <person name="Kawai H."/>
            <person name="Kimura K."/>
            <person name="Kloareg B."/>
            <person name="Kupper F.C."/>
            <person name="Lang D."/>
            <person name="Le Bail A."/>
            <person name="Leblanc C."/>
            <person name="Lerouge P."/>
            <person name="Lohr M."/>
            <person name="Lopez P.J."/>
            <person name="Martens C."/>
            <person name="Maumus F."/>
            <person name="Michel G."/>
            <person name="Miranda-Saavedra D."/>
            <person name="Morales J."/>
            <person name="Moreau H."/>
            <person name="Motomura T."/>
            <person name="Nagasato C."/>
            <person name="Napoli C.A."/>
            <person name="Nelson D.R."/>
            <person name="Nyvall-Collen P."/>
            <person name="Peters A.F."/>
            <person name="Pommier C."/>
            <person name="Potin P."/>
            <person name="Poulain J."/>
            <person name="Quesneville H."/>
            <person name="Read B."/>
            <person name="Rensing S.A."/>
            <person name="Ritter A."/>
            <person name="Rousvoal S."/>
            <person name="Samanta M."/>
            <person name="Samson G."/>
            <person name="Schroeder D.C."/>
            <person name="Segurens B."/>
            <person name="Strittmatter M."/>
            <person name="Tonon T."/>
            <person name="Tregear J.W."/>
            <person name="Valentin K."/>
            <person name="von Dassow P."/>
            <person name="Yamagishi T."/>
            <person name="Van de Peer Y."/>
            <person name="Wincker P."/>
        </authorList>
    </citation>
    <scope>NUCLEOTIDE SEQUENCE [LARGE SCALE GENOMIC DNA]</scope>
    <source>
        <strain evidence="3">Ec32 / CCAP1310/4</strain>
    </source>
</reference>
<evidence type="ECO:0000313" key="2">
    <source>
        <dbReference type="EMBL" id="CBJ29798.1"/>
    </source>
</evidence>
<accession>D7FLW2</accession>
<feature type="compositionally biased region" description="Pro residues" evidence="1">
    <location>
        <begin position="1"/>
        <end position="10"/>
    </location>
</feature>
<keyword evidence="3" id="KW-1185">Reference proteome</keyword>
<feature type="region of interest" description="Disordered" evidence="1">
    <location>
        <begin position="434"/>
        <end position="495"/>
    </location>
</feature>
<feature type="compositionally biased region" description="Basic and acidic residues" evidence="1">
    <location>
        <begin position="434"/>
        <end position="460"/>
    </location>
</feature>
<protein>
    <submittedName>
        <fullName evidence="2">Uncharacterized protein</fullName>
    </submittedName>
</protein>
<feature type="compositionally biased region" description="Low complexity" evidence="1">
    <location>
        <begin position="349"/>
        <end position="372"/>
    </location>
</feature>
<feature type="compositionally biased region" description="Polar residues" evidence="1">
    <location>
        <begin position="408"/>
        <end position="419"/>
    </location>
</feature>
<evidence type="ECO:0000313" key="3">
    <source>
        <dbReference type="Proteomes" id="UP000002630"/>
    </source>
</evidence>
<dbReference type="InParanoid" id="D7FLW2"/>
<dbReference type="AlphaFoldDB" id="D7FLW2"/>
<organism evidence="2 3">
    <name type="scientific">Ectocarpus siliculosus</name>
    <name type="common">Brown alga</name>
    <name type="synonym">Conferva siliculosa</name>
    <dbReference type="NCBI Taxonomy" id="2880"/>
    <lineage>
        <taxon>Eukaryota</taxon>
        <taxon>Sar</taxon>
        <taxon>Stramenopiles</taxon>
        <taxon>Ochrophyta</taxon>
        <taxon>PX clade</taxon>
        <taxon>Phaeophyceae</taxon>
        <taxon>Ectocarpales</taxon>
        <taxon>Ectocarpaceae</taxon>
        <taxon>Ectocarpus</taxon>
    </lineage>
</organism>
<feature type="compositionally biased region" description="Low complexity" evidence="1">
    <location>
        <begin position="764"/>
        <end position="773"/>
    </location>
</feature>
<dbReference type="EMBL" id="FN649760">
    <property type="protein sequence ID" value="CBJ29798.1"/>
    <property type="molecule type" value="Genomic_DNA"/>
</dbReference>
<feature type="compositionally biased region" description="Basic and acidic residues" evidence="1">
    <location>
        <begin position="754"/>
        <end position="763"/>
    </location>
</feature>
<feature type="compositionally biased region" description="Gly residues" evidence="1">
    <location>
        <begin position="381"/>
        <end position="391"/>
    </location>
</feature>
<sequence length="773" mass="80397">MRGAPAPAPPGVILGGVGGRSGRVPPPPPLPPHGAIDLPASGGSEAVVGAGAVFGGTVLRNDSSLDDSKRYRLETPGRGKFWEEDVFSESGGGGCGGSTIGEDPPPATAAKRFASWQNLRSLPGGGATAADARGVSPIGATGNVGPRGVGGGGGGGLGGERGGDVLSREAFEALLPCIFHADAVHDEVSHILWARTRGRVSYLADLCRSLTGTSRGAAGSGSSGGTSFGEVGEDGTWRLRLNEFAHVLKLASRVPAGVEGALQRRLDELPYNARQVVLRVVCVTVVAGVGEIDLLLHLLTNVAPFKEYWKAVVSQHESGEATTRRRSSRSRRGTGTPPRRSLTLSPVNTSPSVASTPATDAASTGASAVARAAVERRDIARGGGGGGGGSGMAHADAEAAPPEAAIATRQSPPRVQSMSEAAAAAMTEFLRDEAGAAGAEQDRKRTRSDVPGRPTARDSGGDAGLRTTTPASPATARRAASAIDKSAGVDSEPGAGEEALRSCLAMLEAGGFLRLCEGGKTFVCDDMMLMDQVYASTPFKLRKSLHKEAAQWISDRHRRDFRDRADVMPMLINHLTQAHEEARAQAMLAVLKVLGGRFLDRWVLEHVRQLVSIRETPRNPTASEHLALCVLPALPSLRGLSKAIRGAEIAGVVVGVALRLRSLRFKNVDVMATPRHRRSLSISGSSFKHDIDTDSPPRANIRGTLVKRRSASLAGNAIAPSPSKWESLPAAASNSDGFEIVITDTSAIDGAGGGRDRDGRDSRLPLLSSSRTA</sequence>
<evidence type="ECO:0000256" key="1">
    <source>
        <dbReference type="SAM" id="MobiDB-lite"/>
    </source>
</evidence>
<feature type="region of interest" description="Disordered" evidence="1">
    <location>
        <begin position="1"/>
        <end position="35"/>
    </location>
</feature>
<name>D7FLW2_ECTSI</name>
<feature type="region of interest" description="Disordered" evidence="1">
    <location>
        <begin position="316"/>
        <end position="421"/>
    </location>
</feature>
<gene>
    <name evidence="2" type="ORF">Esi_0161_0069</name>
</gene>
<feature type="compositionally biased region" description="Low complexity" evidence="1">
    <location>
        <begin position="466"/>
        <end position="482"/>
    </location>
</feature>